<dbReference type="Proteomes" id="UP000316304">
    <property type="component" value="Unassembled WGS sequence"/>
</dbReference>
<dbReference type="EMBL" id="SJPT01000004">
    <property type="protein sequence ID" value="TWU23486.1"/>
    <property type="molecule type" value="Genomic_DNA"/>
</dbReference>
<feature type="active site" description="Tele-AMP-histidine intermediate" evidence="1">
    <location>
        <position position="98"/>
    </location>
</feature>
<dbReference type="InterPro" id="IPR011146">
    <property type="entry name" value="HIT-like"/>
</dbReference>
<feature type="domain" description="HIT" evidence="4">
    <location>
        <begin position="4"/>
        <end position="112"/>
    </location>
</feature>
<evidence type="ECO:0000256" key="1">
    <source>
        <dbReference type="PIRSR" id="PIRSR601310-1"/>
    </source>
</evidence>
<dbReference type="PANTHER" id="PTHR23089">
    <property type="entry name" value="HISTIDINE TRIAD HIT PROTEIN"/>
    <property type="match status" value="1"/>
</dbReference>
<organism evidence="5 6">
    <name type="scientific">Novipirellula galeiformis</name>
    <dbReference type="NCBI Taxonomy" id="2528004"/>
    <lineage>
        <taxon>Bacteria</taxon>
        <taxon>Pseudomonadati</taxon>
        <taxon>Planctomycetota</taxon>
        <taxon>Planctomycetia</taxon>
        <taxon>Pirellulales</taxon>
        <taxon>Pirellulaceae</taxon>
        <taxon>Novipirellula</taxon>
    </lineage>
</organism>
<dbReference type="InterPro" id="IPR001310">
    <property type="entry name" value="Histidine_triad_HIT"/>
</dbReference>
<dbReference type="PRINTS" id="PR00332">
    <property type="entry name" value="HISTRIAD"/>
</dbReference>
<dbReference type="FunFam" id="3.30.428.10:FF:000005">
    <property type="entry name" value="Histidine triad nucleotide-binding protein 1"/>
    <property type="match status" value="1"/>
</dbReference>
<dbReference type="InterPro" id="IPR019808">
    <property type="entry name" value="Histidine_triad_CS"/>
</dbReference>
<dbReference type="EC" id="3.-.-.-" evidence="5"/>
<name>A0A5C6CK56_9BACT</name>
<evidence type="ECO:0000259" key="4">
    <source>
        <dbReference type="PROSITE" id="PS51084"/>
    </source>
</evidence>
<evidence type="ECO:0000256" key="3">
    <source>
        <dbReference type="PROSITE-ProRule" id="PRU00464"/>
    </source>
</evidence>
<proteinExistence type="predicted"/>
<dbReference type="PROSITE" id="PS51084">
    <property type="entry name" value="HIT_2"/>
    <property type="match status" value="1"/>
</dbReference>
<sequence>MPSIFTRIIDREVPADIVFEDDTCLAFRDIAPKAPTHILIIPKKEIESLDDLSEEDEDIVGRCVAVVAKVAAAEGLSNGYRMVVNCGEEGGQEVPHLHFHLLGGRKLDWPPG</sequence>
<protein>
    <submittedName>
        <fullName evidence="5">HIT-like protein</fullName>
        <ecNumber evidence="5">3.-.-.-</ecNumber>
    </submittedName>
</protein>
<keyword evidence="5" id="KW-0378">Hydrolase</keyword>
<dbReference type="CDD" id="cd01276">
    <property type="entry name" value="PKCI_related"/>
    <property type="match status" value="1"/>
</dbReference>
<dbReference type="Pfam" id="PF01230">
    <property type="entry name" value="HIT"/>
    <property type="match status" value="1"/>
</dbReference>
<keyword evidence="6" id="KW-1185">Reference proteome</keyword>
<accession>A0A5C6CK56</accession>
<feature type="short sequence motif" description="Histidine triad motif" evidence="2 3">
    <location>
        <begin position="96"/>
        <end position="100"/>
    </location>
</feature>
<dbReference type="AlphaFoldDB" id="A0A5C6CK56"/>
<dbReference type="InterPro" id="IPR036265">
    <property type="entry name" value="HIT-like_sf"/>
</dbReference>
<dbReference type="GO" id="GO:0016787">
    <property type="term" value="F:hydrolase activity"/>
    <property type="evidence" value="ECO:0007669"/>
    <property type="project" value="UniProtKB-KW"/>
</dbReference>
<evidence type="ECO:0000256" key="2">
    <source>
        <dbReference type="PIRSR" id="PIRSR601310-3"/>
    </source>
</evidence>
<dbReference type="Gene3D" id="3.30.428.10">
    <property type="entry name" value="HIT-like"/>
    <property type="match status" value="1"/>
</dbReference>
<evidence type="ECO:0000313" key="6">
    <source>
        <dbReference type="Proteomes" id="UP000316304"/>
    </source>
</evidence>
<dbReference type="PROSITE" id="PS00892">
    <property type="entry name" value="HIT_1"/>
    <property type="match status" value="1"/>
</dbReference>
<evidence type="ECO:0000313" key="5">
    <source>
        <dbReference type="EMBL" id="TWU23486.1"/>
    </source>
</evidence>
<reference evidence="5 6" key="1">
    <citation type="submission" date="2019-02" db="EMBL/GenBank/DDBJ databases">
        <title>Deep-cultivation of Planctomycetes and their phenomic and genomic characterization uncovers novel biology.</title>
        <authorList>
            <person name="Wiegand S."/>
            <person name="Jogler M."/>
            <person name="Boedeker C."/>
            <person name="Pinto D."/>
            <person name="Vollmers J."/>
            <person name="Rivas-Marin E."/>
            <person name="Kohn T."/>
            <person name="Peeters S.H."/>
            <person name="Heuer A."/>
            <person name="Rast P."/>
            <person name="Oberbeckmann S."/>
            <person name="Bunk B."/>
            <person name="Jeske O."/>
            <person name="Meyerdierks A."/>
            <person name="Storesund J.E."/>
            <person name="Kallscheuer N."/>
            <person name="Luecker S."/>
            <person name="Lage O.M."/>
            <person name="Pohl T."/>
            <person name="Merkel B.J."/>
            <person name="Hornburger P."/>
            <person name="Mueller R.-W."/>
            <person name="Bruemmer F."/>
            <person name="Labrenz M."/>
            <person name="Spormann A.M."/>
            <person name="Op Den Camp H."/>
            <person name="Overmann J."/>
            <person name="Amann R."/>
            <person name="Jetten M.S.M."/>
            <person name="Mascher T."/>
            <person name="Medema M.H."/>
            <person name="Devos D.P."/>
            <person name="Kaster A.-K."/>
            <person name="Ovreas L."/>
            <person name="Rohde M."/>
            <person name="Galperin M.Y."/>
            <person name="Jogler C."/>
        </authorList>
    </citation>
    <scope>NUCLEOTIDE SEQUENCE [LARGE SCALE GENOMIC DNA]</scope>
    <source>
        <strain evidence="5 6">Pla52o</strain>
    </source>
</reference>
<dbReference type="OrthoDB" id="9784774at2"/>
<comment type="caution">
    <text evidence="5">The sequence shown here is derived from an EMBL/GenBank/DDBJ whole genome shotgun (WGS) entry which is preliminary data.</text>
</comment>
<dbReference type="RefSeq" id="WP_146595183.1">
    <property type="nucleotide sequence ID" value="NZ_SJPT01000004.1"/>
</dbReference>
<dbReference type="SUPFAM" id="SSF54197">
    <property type="entry name" value="HIT-like"/>
    <property type="match status" value="1"/>
</dbReference>
<gene>
    <name evidence="5" type="ORF">Pla52o_30230</name>
</gene>